<dbReference type="RefSeq" id="WP_275817731.1">
    <property type="nucleotide sequence ID" value="NZ_BAAANM010000006.1"/>
</dbReference>
<sequence length="88" mass="9839">MRLRMNGASVDGTLADGATTYPSSADRLWKPDPNSENLFFMLEREHENFSFGMNVELQDREPVRSSGSAPRGLGGPWEVSESPWQCPH</sequence>
<keyword evidence="3" id="KW-1185">Reference proteome</keyword>
<dbReference type="EMBL" id="JARHTQ010000016">
    <property type="protein sequence ID" value="MDF2258582.1"/>
    <property type="molecule type" value="Genomic_DNA"/>
</dbReference>
<proteinExistence type="predicted"/>
<protein>
    <submittedName>
        <fullName evidence="2">Uncharacterized protein</fullName>
    </submittedName>
</protein>
<reference evidence="2 3" key="1">
    <citation type="submission" date="2023-03" db="EMBL/GenBank/DDBJ databases">
        <title>Draft genome sequence of type strain Streptomyces ferralitis JCM 14344.</title>
        <authorList>
            <person name="Klaysubun C."/>
            <person name="Duangmal K."/>
        </authorList>
    </citation>
    <scope>NUCLEOTIDE SEQUENCE [LARGE SCALE GENOMIC DNA]</scope>
    <source>
        <strain evidence="2 3">JCM 14344</strain>
    </source>
</reference>
<accession>A0ABT5Z425</accession>
<name>A0ABT5Z425_9ACTN</name>
<evidence type="ECO:0000313" key="2">
    <source>
        <dbReference type="EMBL" id="MDF2258582.1"/>
    </source>
</evidence>
<comment type="caution">
    <text evidence="2">The sequence shown here is derived from an EMBL/GenBank/DDBJ whole genome shotgun (WGS) entry which is preliminary data.</text>
</comment>
<dbReference type="Proteomes" id="UP001220022">
    <property type="component" value="Unassembled WGS sequence"/>
</dbReference>
<gene>
    <name evidence="2" type="ORF">P2L57_23510</name>
</gene>
<organism evidence="2 3">
    <name type="scientific">Streptantibioticus ferralitis</name>
    <dbReference type="NCBI Taxonomy" id="236510"/>
    <lineage>
        <taxon>Bacteria</taxon>
        <taxon>Bacillati</taxon>
        <taxon>Actinomycetota</taxon>
        <taxon>Actinomycetes</taxon>
        <taxon>Kitasatosporales</taxon>
        <taxon>Streptomycetaceae</taxon>
        <taxon>Streptantibioticus</taxon>
    </lineage>
</organism>
<feature type="region of interest" description="Disordered" evidence="1">
    <location>
        <begin position="1"/>
        <end position="29"/>
    </location>
</feature>
<evidence type="ECO:0000256" key="1">
    <source>
        <dbReference type="SAM" id="MobiDB-lite"/>
    </source>
</evidence>
<evidence type="ECO:0000313" key="3">
    <source>
        <dbReference type="Proteomes" id="UP001220022"/>
    </source>
</evidence>
<feature type="region of interest" description="Disordered" evidence="1">
    <location>
        <begin position="60"/>
        <end position="88"/>
    </location>
</feature>